<dbReference type="Gene3D" id="1.10.10.10">
    <property type="entry name" value="Winged helix-like DNA-binding domain superfamily/Winged helix DNA-binding domain"/>
    <property type="match status" value="1"/>
</dbReference>
<evidence type="ECO:0000256" key="7">
    <source>
        <dbReference type="SAM" id="MobiDB-lite"/>
    </source>
</evidence>
<dbReference type="Pfam" id="PF23030">
    <property type="entry name" value="SCAF11-like_C"/>
    <property type="match status" value="1"/>
</dbReference>
<comment type="cofactor">
    <cofactor evidence="1">
        <name>FAD</name>
        <dbReference type="ChEBI" id="CHEBI:57692"/>
    </cofactor>
</comment>
<dbReference type="EMBL" id="JAGGNH010000005">
    <property type="protein sequence ID" value="KAJ0971188.1"/>
    <property type="molecule type" value="Genomic_DNA"/>
</dbReference>
<organism evidence="9 10">
    <name type="scientific">Dioscorea zingiberensis</name>
    <dbReference type="NCBI Taxonomy" id="325984"/>
    <lineage>
        <taxon>Eukaryota</taxon>
        <taxon>Viridiplantae</taxon>
        <taxon>Streptophyta</taxon>
        <taxon>Embryophyta</taxon>
        <taxon>Tracheophyta</taxon>
        <taxon>Spermatophyta</taxon>
        <taxon>Magnoliopsida</taxon>
        <taxon>Liliopsida</taxon>
        <taxon>Dioscoreales</taxon>
        <taxon>Dioscoreaceae</taxon>
        <taxon>Dioscorea</taxon>
    </lineage>
</organism>
<evidence type="ECO:0000256" key="6">
    <source>
        <dbReference type="ARBA" id="ARBA00023002"/>
    </source>
</evidence>
<evidence type="ECO:0000259" key="8">
    <source>
        <dbReference type="PROSITE" id="PS50934"/>
    </source>
</evidence>
<dbReference type="GO" id="GO:0016705">
    <property type="term" value="F:oxidoreductase activity, acting on paired donors, with incorporation or reduction of molecular oxygen"/>
    <property type="evidence" value="ECO:0007669"/>
    <property type="project" value="UniProtKB-ARBA"/>
</dbReference>
<proteinExistence type="inferred from homology"/>
<feature type="region of interest" description="Disordered" evidence="7">
    <location>
        <begin position="525"/>
        <end position="549"/>
    </location>
</feature>
<evidence type="ECO:0000256" key="3">
    <source>
        <dbReference type="ARBA" id="ARBA00022630"/>
    </source>
</evidence>
<keyword evidence="4" id="KW-0274">FAD</keyword>
<name>A0A9D5CDJ6_9LILI</name>
<feature type="compositionally biased region" description="Polar residues" evidence="7">
    <location>
        <begin position="538"/>
        <end position="549"/>
    </location>
</feature>
<keyword evidence="6" id="KW-0560">Oxidoreductase</keyword>
<evidence type="ECO:0000256" key="2">
    <source>
        <dbReference type="ARBA" id="ARBA00005995"/>
    </source>
</evidence>
<dbReference type="PANTHER" id="PTHR10742">
    <property type="entry name" value="FLAVIN MONOAMINE OXIDASE"/>
    <property type="match status" value="1"/>
</dbReference>
<dbReference type="PANTHER" id="PTHR10742:SF410">
    <property type="entry name" value="LYSINE-SPECIFIC HISTONE DEMETHYLASE 2"/>
    <property type="match status" value="1"/>
</dbReference>
<feature type="compositionally biased region" description="Polar residues" evidence="7">
    <location>
        <begin position="197"/>
        <end position="212"/>
    </location>
</feature>
<dbReference type="Proteomes" id="UP001085076">
    <property type="component" value="Miscellaneous, Linkage group lg05"/>
</dbReference>
<sequence>MSDERSALGHGELGLESAPHRSRPRSSGIDGDSRRQSVPSAGSDDDEMPIVSMFKLKKRRVARKTEGSAGARVENREAEEEDSGEMGDTLATLRKKLKRPKRAKDGVGGGGGSGNCSLTEDARLEDGADPQGKRLQRGSVKKDAKSDLDGILDGSDHSSDVSSGDSLFTFIQKAHSGSARRSRPAAKQQKPVDRVRQQSIGDGSLNAGINSSSDRKSKTGPAKSRGRKARSSAAQNMEEVDGKVNVLGDRNSVDETLGMLCSTNMCLAPKGRAGAKKKSLVKLGKGTKVAIEGSDSRLEESPSVSSMEVKVEVARLDGDCDLIRSSEGAIEGSACSLVQSDGSLGFNDKLIQTCNGASKITLPLKEEEHKLEDGLKPCTNVKTSHLIPEASVTSVPTWTDVGGGIKRSCGLGNIGEIHETKPLSIEDVRIEPCGGSDHALFQDSCPGGLEVSEKSARSAKLFPQSFDVLPQVKSMINLTGAKVILSLNDCHSKDHCLGLFIGNQADADYSQPTLDTEVPPFLEKRHSEDNEGCDGNLQPYSETIKQSSRSLNQSSIESSAAVQIHSSLFSNDRFNENLSVSQGFSFADIGRKQDEIQSNSDSLNQCPVSGSQFNFGRLGIGENLGTNDGLSGSTGVNFSFATSEAAKPSTSAFNSNCQAFPAGGNSAEQFVEGTSLINQSSHGASTKQFASPDCLIKRDNNATYSHSNMDDLVDTHPTYTASVSELDDTDQQPMLPRVMRSIKKRRHDDMTYEGDVDWEILSHEQGLFANTFVVDGDRSARMREKSDSRSNILVEAVDVNTSAVAAGLRVSAAGPLEKIIFKDILKRKGGLQEYLDCRNSILGLWSKDVNHILLLEDCGVSEKPSENESQRTSLIRDVYTFLDRNGYINSGIASEKKARPAFPLHDFAKESKLKEAFGEKIVNTDGEAALVLSQSVSENITTKKDKASSKDQGSASLSIKEAHDCENISASELDLQFCAQIKSGILPVYSMAQPSDILFETAKMSESCSLIVGEQNILGGDVDKGESTTFNTHTTDPSSEVYDCIPGSVVALKTIEVSSSKPKPTELEKEKCTYDENTGVGSTATHSFSACYNTGSDLDADKKIIVIGAGPAGLTAARHLQRQGFSVTVLEARDRIGGRVYTDRSTFSVPVDLGASIITGVEADVATERRPDPSSLICGQLGLELAVLNSDCPLYDLVTCQKVPADLDEALEAEYNSLLDDMVVFVAQNSEGAMSMSLEDGLEYALKKRRMSQPSSNAVQSDQINFFSETGKMDMVMSTSSDSGITGDADDLRGSIMTPLERRVMDWHFANLEYGCAALLKEVSLPYWNQDDVYGGFGGPHCMIKGGYSTVMESLGDQLNIQLNHIVTEIIYHMDSDGSCQNPNKVKVHTSNGMVYEGDAVLITVPLGCLKANAIKFSPVLPDWKQSSIQRLGFGVLNKVVLEFSEVFWDDAVDYFGATAEETGRRGQCFMFWNVKKTVGAPVLIALVVGKAAIDGQSLSTSDHVNHALTVLRKLFGETSVPDPVASAVTNWGIDPFSKGAYSYVAVGASGEDYDILGRPIANCLFFAGEATCKEHPDTVGGAMMSGLREAIRIIDILVTGKDYAAEVEAIEAVQRRSESERNEVKDLSKRLDTCKLSNAIYSSDWRNATFAERALLKDMFSSAKTTSGRLHLAKELLRLPVEVLKSFAGTKEGLSVLNYWILDSLGKNATQLLRHCVRLLVIVSTDLLAVRSSGVGRTVKEKVCVHTSRDIRAIASQLVNVWIEVFRKEKAANRGLKLLRPTTSLESSKVKARDPSGKPIVHNNEASVSRGNNHVCPAESHSPSKVNHKKTESRTSSLERLMVSSHSDSEIQCATAKVENNCVRMTDEEAAAFAAAEAARAAARAAAEAYASSEAEISALRELPKIPSFHKFARREQYAQMDDSEFRRKWLGGALSRQDCISEIDSRNCRVRDWSVDFAATYTNLDHSKMSGDDTQRSGSNEIACPINLREYSGESGAMDCRYTRAWVDTDTAGSGGVKDHLAIERWQSQAMDADFFNSMHIGDEEDSNKMIKPPAVKDQRQSNESSASQAAFTKSSIGQPRGREHIKQGVVDYVASLLMPLYKARKIDKEGYKSIMKKTATKVMEHCTEAEKAMAVVEFLDFRRKNKIRSFVDKLIERHMALNSNAKT</sequence>
<evidence type="ECO:0000256" key="1">
    <source>
        <dbReference type="ARBA" id="ARBA00001974"/>
    </source>
</evidence>
<comment type="similarity">
    <text evidence="2">Belongs to the flavin monoamine oxidase family.</text>
</comment>
<dbReference type="InterPro" id="IPR057031">
    <property type="entry name" value="SFR19-like_C"/>
</dbReference>
<reference evidence="9" key="2">
    <citation type="journal article" date="2022" name="Hortic Res">
        <title>The genome of Dioscorea zingiberensis sheds light on the biosynthesis, origin and evolution of the medicinally important diosgenin saponins.</title>
        <authorList>
            <person name="Li Y."/>
            <person name="Tan C."/>
            <person name="Li Z."/>
            <person name="Guo J."/>
            <person name="Li S."/>
            <person name="Chen X."/>
            <person name="Wang C."/>
            <person name="Dai X."/>
            <person name="Yang H."/>
            <person name="Song W."/>
            <person name="Hou L."/>
            <person name="Xu J."/>
            <person name="Tong Z."/>
            <person name="Xu A."/>
            <person name="Yuan X."/>
            <person name="Wang W."/>
            <person name="Yang Q."/>
            <person name="Chen L."/>
            <person name="Sun Z."/>
            <person name="Wang K."/>
            <person name="Pan B."/>
            <person name="Chen J."/>
            <person name="Bao Y."/>
            <person name="Liu F."/>
            <person name="Qi X."/>
            <person name="Gang D.R."/>
            <person name="Wen J."/>
            <person name="Li J."/>
        </authorList>
    </citation>
    <scope>NUCLEOTIDE SEQUENCE</scope>
    <source>
        <strain evidence="9">Dzin_1.0</strain>
    </source>
</reference>
<dbReference type="SUPFAM" id="SSF51905">
    <property type="entry name" value="FAD/NAD(P)-binding domain"/>
    <property type="match status" value="1"/>
</dbReference>
<dbReference type="SUPFAM" id="SSF54373">
    <property type="entry name" value="FAD-linked reductases, C-terminal domain"/>
    <property type="match status" value="1"/>
</dbReference>
<evidence type="ECO:0000313" key="10">
    <source>
        <dbReference type="Proteomes" id="UP001085076"/>
    </source>
</evidence>
<feature type="compositionally biased region" description="Basic residues" evidence="7">
    <location>
        <begin position="93"/>
        <end position="102"/>
    </location>
</feature>
<feature type="domain" description="SWIRM" evidence="8">
    <location>
        <begin position="799"/>
        <end position="899"/>
    </location>
</feature>
<evidence type="ECO:0000256" key="5">
    <source>
        <dbReference type="ARBA" id="ARBA00022853"/>
    </source>
</evidence>
<keyword evidence="5" id="KW-0156">Chromatin regulator</keyword>
<evidence type="ECO:0000313" key="9">
    <source>
        <dbReference type="EMBL" id="KAJ0971188.1"/>
    </source>
</evidence>
<dbReference type="InterPro" id="IPR036388">
    <property type="entry name" value="WH-like_DNA-bd_sf"/>
</dbReference>
<feature type="region of interest" description="Disordered" evidence="7">
    <location>
        <begin position="1"/>
        <end position="239"/>
    </location>
</feature>
<accession>A0A9D5CDJ6</accession>
<dbReference type="PROSITE" id="PS50934">
    <property type="entry name" value="SWIRM"/>
    <property type="match status" value="1"/>
</dbReference>
<feature type="region of interest" description="Disordered" evidence="7">
    <location>
        <begin position="2057"/>
        <end position="2083"/>
    </location>
</feature>
<gene>
    <name evidence="9" type="ORF">J5N97_019147</name>
</gene>
<dbReference type="InterPro" id="IPR007526">
    <property type="entry name" value="SWIRM"/>
</dbReference>
<dbReference type="Pfam" id="PF01593">
    <property type="entry name" value="Amino_oxidase"/>
    <property type="match status" value="1"/>
</dbReference>
<dbReference type="OrthoDB" id="5046242at2759"/>
<protein>
    <recommendedName>
        <fullName evidence="8">SWIRM domain-containing protein</fullName>
    </recommendedName>
</protein>
<feature type="compositionally biased region" description="Basic and acidic residues" evidence="7">
    <location>
        <begin position="140"/>
        <end position="159"/>
    </location>
</feature>
<dbReference type="Gene3D" id="3.50.50.60">
    <property type="entry name" value="FAD/NAD(P)-binding domain"/>
    <property type="match status" value="2"/>
</dbReference>
<feature type="compositionally biased region" description="Polar residues" evidence="7">
    <location>
        <begin position="2064"/>
        <end position="2080"/>
    </location>
</feature>
<dbReference type="InterPro" id="IPR050281">
    <property type="entry name" value="Flavin_monoamine_oxidase"/>
</dbReference>
<keyword evidence="3" id="KW-0285">Flavoprotein</keyword>
<feature type="region of interest" description="Disordered" evidence="7">
    <location>
        <begin position="1788"/>
        <end position="1834"/>
    </location>
</feature>
<keyword evidence="10" id="KW-1185">Reference proteome</keyword>
<dbReference type="SUPFAM" id="SSF46689">
    <property type="entry name" value="Homeodomain-like"/>
    <property type="match status" value="1"/>
</dbReference>
<dbReference type="InterPro" id="IPR009057">
    <property type="entry name" value="Homeodomain-like_sf"/>
</dbReference>
<dbReference type="InterPro" id="IPR036188">
    <property type="entry name" value="FAD/NAD-bd_sf"/>
</dbReference>
<reference evidence="9" key="1">
    <citation type="submission" date="2021-03" db="EMBL/GenBank/DDBJ databases">
        <authorList>
            <person name="Li Z."/>
            <person name="Yang C."/>
        </authorList>
    </citation>
    <scope>NUCLEOTIDE SEQUENCE</scope>
    <source>
        <strain evidence="9">Dzin_1.0</strain>
        <tissue evidence="9">Leaf</tissue>
    </source>
</reference>
<evidence type="ECO:0000256" key="4">
    <source>
        <dbReference type="ARBA" id="ARBA00022827"/>
    </source>
</evidence>
<dbReference type="GO" id="GO:0141052">
    <property type="term" value="F:histone H3 demethylase activity"/>
    <property type="evidence" value="ECO:0007669"/>
    <property type="project" value="UniProtKB-ARBA"/>
</dbReference>
<dbReference type="PRINTS" id="PR00419">
    <property type="entry name" value="ADXRDTASE"/>
</dbReference>
<comment type="caution">
    <text evidence="9">The sequence shown here is derived from an EMBL/GenBank/DDBJ whole genome shotgun (WGS) entry which is preliminary data.</text>
</comment>
<dbReference type="Pfam" id="PF04433">
    <property type="entry name" value="SWIRM"/>
    <property type="match status" value="1"/>
</dbReference>
<dbReference type="InterPro" id="IPR002937">
    <property type="entry name" value="Amino_oxidase"/>
</dbReference>